<evidence type="ECO:0000313" key="4">
    <source>
        <dbReference type="Proteomes" id="UP001153069"/>
    </source>
</evidence>
<dbReference type="AlphaFoldDB" id="A0A9N8H452"/>
<gene>
    <name evidence="3" type="ORF">SEMRO_76_G041780.1</name>
</gene>
<feature type="region of interest" description="Disordered" evidence="2">
    <location>
        <begin position="1"/>
        <end position="22"/>
    </location>
</feature>
<keyword evidence="4" id="KW-1185">Reference proteome</keyword>
<organism evidence="3 4">
    <name type="scientific">Seminavis robusta</name>
    <dbReference type="NCBI Taxonomy" id="568900"/>
    <lineage>
        <taxon>Eukaryota</taxon>
        <taxon>Sar</taxon>
        <taxon>Stramenopiles</taxon>
        <taxon>Ochrophyta</taxon>
        <taxon>Bacillariophyta</taxon>
        <taxon>Bacillariophyceae</taxon>
        <taxon>Bacillariophycidae</taxon>
        <taxon>Naviculales</taxon>
        <taxon>Naviculaceae</taxon>
        <taxon>Seminavis</taxon>
    </lineage>
</organism>
<sequence length="534" mass="61291">MPRPRSGRRLLHRPTGRSSRESTRLLSSRHLLLLLFVGCCVVILYQSLSLSGKLSTESYSSSLMTIPEQTDPSRSLATFTQSTESDPEMQAAALEVKTKQLAIDQMEKQLAAMKQELLEAQQKVQEKKGKSAVAVAAVPQAPAYDYDYGGFPQFPTSFQDYVSMDPQWENLWDSSTMIPDWLKQYFHWHKQQRARLTPDNFAEQRYLVMTCLKKEKCGGLTDRLRPVVATLQVAHLTQRLFFIYWERPFHFEEFLLPPQGGVDWRMPRVLRTELYKTQRTGSLDLKFYQKPEPIIMSTMFQSWHYGENSYNERKQPDEPEAIQVFRDVWNVMFTPSPPVAQMIADSFDQLGIIPGQYSTAHIRALYGIEARGDREIKQLVTNALNCLSHLQSGGPYLVAADTSAVIRLAKEYAAFRDVTVVFPPHEEHPLHLGLHNESDTSIRPNNFYSIFNDMYLIAETRCTVVGRGGFGRWGILLGHEPTCQKFSSGFKAQVCDWRDPAPKMPEELEAQEQQQQQHHRVHAKMPFRKPIIES</sequence>
<proteinExistence type="predicted"/>
<feature type="coiled-coil region" evidence="1">
    <location>
        <begin position="89"/>
        <end position="130"/>
    </location>
</feature>
<dbReference type="Proteomes" id="UP001153069">
    <property type="component" value="Unassembled WGS sequence"/>
</dbReference>
<feature type="compositionally biased region" description="Basic residues" evidence="2">
    <location>
        <begin position="1"/>
        <end position="15"/>
    </location>
</feature>
<dbReference type="EMBL" id="CAICTM010000075">
    <property type="protein sequence ID" value="CAB9500141.1"/>
    <property type="molecule type" value="Genomic_DNA"/>
</dbReference>
<accession>A0A9N8H452</accession>
<evidence type="ECO:0000313" key="3">
    <source>
        <dbReference type="EMBL" id="CAB9500141.1"/>
    </source>
</evidence>
<comment type="caution">
    <text evidence="3">The sequence shown here is derived from an EMBL/GenBank/DDBJ whole genome shotgun (WGS) entry which is preliminary data.</text>
</comment>
<protein>
    <submittedName>
        <fullName evidence="3">Uncharacterized protein</fullName>
    </submittedName>
</protein>
<evidence type="ECO:0000256" key="1">
    <source>
        <dbReference type="SAM" id="Coils"/>
    </source>
</evidence>
<evidence type="ECO:0000256" key="2">
    <source>
        <dbReference type="SAM" id="MobiDB-lite"/>
    </source>
</evidence>
<dbReference type="OrthoDB" id="524569at2759"/>
<name>A0A9N8H452_9STRA</name>
<reference evidence="3" key="1">
    <citation type="submission" date="2020-06" db="EMBL/GenBank/DDBJ databases">
        <authorList>
            <consortium name="Plant Systems Biology data submission"/>
        </authorList>
    </citation>
    <scope>NUCLEOTIDE SEQUENCE</scope>
    <source>
        <strain evidence="3">D6</strain>
    </source>
</reference>
<keyword evidence="1" id="KW-0175">Coiled coil</keyword>